<dbReference type="InterPro" id="IPR035940">
    <property type="entry name" value="CAP_sf"/>
</dbReference>
<accession>A0ABV2T4I9</accession>
<dbReference type="SUPFAM" id="SSF55797">
    <property type="entry name" value="PR-1-like"/>
    <property type="match status" value="1"/>
</dbReference>
<dbReference type="EMBL" id="JBEXAC010000001">
    <property type="protein sequence ID" value="MET6997928.1"/>
    <property type="molecule type" value="Genomic_DNA"/>
</dbReference>
<dbReference type="CDD" id="cd05379">
    <property type="entry name" value="CAP_bacterial"/>
    <property type="match status" value="1"/>
</dbReference>
<dbReference type="RefSeq" id="WP_354660563.1">
    <property type="nucleotide sequence ID" value="NZ_JBEXAC010000001.1"/>
</dbReference>
<protein>
    <submittedName>
        <fullName evidence="3">CAP domain-containing protein</fullName>
    </submittedName>
</protein>
<dbReference type="Gene3D" id="3.40.33.10">
    <property type="entry name" value="CAP"/>
    <property type="match status" value="1"/>
</dbReference>
<feature type="chain" id="PRO_5046121799" evidence="1">
    <location>
        <begin position="25"/>
        <end position="165"/>
    </location>
</feature>
<evidence type="ECO:0000313" key="4">
    <source>
        <dbReference type="Proteomes" id="UP001549749"/>
    </source>
</evidence>
<organism evidence="3 4">
    <name type="scientific">Chitinophaga defluvii</name>
    <dbReference type="NCBI Taxonomy" id="3163343"/>
    <lineage>
        <taxon>Bacteria</taxon>
        <taxon>Pseudomonadati</taxon>
        <taxon>Bacteroidota</taxon>
        <taxon>Chitinophagia</taxon>
        <taxon>Chitinophagales</taxon>
        <taxon>Chitinophagaceae</taxon>
        <taxon>Chitinophaga</taxon>
    </lineage>
</organism>
<gene>
    <name evidence="3" type="ORF">ABR189_11135</name>
</gene>
<proteinExistence type="predicted"/>
<sequence length="165" mass="18143">MLSYQLRKWALLLVTFFAVMEASACSRPVTGGRDSTEAVSGNMEEQILYYTNKFRKSKGLAPLQLEENISQQARRHSRDMANGSTGFGHEGFEERVSVISKKMGTVASAAENVAYGSLDAEGVVNGWIKSPGHRRNMLGNYNLIGIGTAKGKGKITFFTQVFIKK</sequence>
<keyword evidence="4" id="KW-1185">Reference proteome</keyword>
<dbReference type="Pfam" id="PF00188">
    <property type="entry name" value="CAP"/>
    <property type="match status" value="1"/>
</dbReference>
<dbReference type="PANTHER" id="PTHR31157">
    <property type="entry name" value="SCP DOMAIN-CONTAINING PROTEIN"/>
    <property type="match status" value="1"/>
</dbReference>
<name>A0ABV2T4I9_9BACT</name>
<keyword evidence="1" id="KW-0732">Signal</keyword>
<reference evidence="3 4" key="1">
    <citation type="submission" date="2024-06" db="EMBL/GenBank/DDBJ databases">
        <title>Chitinophaga defluvii sp. nov., isolated from municipal sewage.</title>
        <authorList>
            <person name="Zhang L."/>
        </authorList>
    </citation>
    <scope>NUCLEOTIDE SEQUENCE [LARGE SCALE GENOMIC DNA]</scope>
    <source>
        <strain evidence="3 4">H8</strain>
    </source>
</reference>
<evidence type="ECO:0000313" key="3">
    <source>
        <dbReference type="EMBL" id="MET6997928.1"/>
    </source>
</evidence>
<feature type="signal peptide" evidence="1">
    <location>
        <begin position="1"/>
        <end position="24"/>
    </location>
</feature>
<dbReference type="InterPro" id="IPR014044">
    <property type="entry name" value="CAP_dom"/>
</dbReference>
<dbReference type="Proteomes" id="UP001549749">
    <property type="component" value="Unassembled WGS sequence"/>
</dbReference>
<feature type="domain" description="SCP" evidence="2">
    <location>
        <begin position="48"/>
        <end position="162"/>
    </location>
</feature>
<dbReference type="PANTHER" id="PTHR31157:SF1">
    <property type="entry name" value="SCP DOMAIN-CONTAINING PROTEIN"/>
    <property type="match status" value="1"/>
</dbReference>
<comment type="caution">
    <text evidence="3">The sequence shown here is derived from an EMBL/GenBank/DDBJ whole genome shotgun (WGS) entry which is preliminary data.</text>
</comment>
<evidence type="ECO:0000259" key="2">
    <source>
        <dbReference type="Pfam" id="PF00188"/>
    </source>
</evidence>
<evidence type="ECO:0000256" key="1">
    <source>
        <dbReference type="SAM" id="SignalP"/>
    </source>
</evidence>